<evidence type="ECO:0000313" key="11">
    <source>
        <dbReference type="EMBL" id="CAH7667376.1"/>
    </source>
</evidence>
<evidence type="ECO:0000256" key="7">
    <source>
        <dbReference type="ARBA" id="ARBA00023034"/>
    </source>
</evidence>
<sequence>MSSDKPTNRTIPTKRSSPSSPHSIYGSAPYLIKSSSTRARRFFLLSLTIIISTFAYLNLTTSNNPEQKTHHHLYSDSLTETSSTTARISTSDGSSSYSSVDRHHFWSSWSLPTSSFWLKLTSSSSDTAQQLTTSISGSNPLSWESPTRALLGLNFTLHDRLRSWRTSPLPEPALWVQFNLKTCSDERVGKNSNVDLLKRAHLMWATMNSTHIRDKREELINHLEEADRRGAFSPENWGVGRGIVFTAGNVDTFSRVLLTVRMLREHMKCNLPVEIFSFPGEEADPKTKESLESLDVKFRVIGWAQKDTHRNKNFHIKASALVSCSFREPLYLDSDNLPAVLEPGTIESLWESKGYKKLGALFWPDYWKTHADVPIWLLIGTQCRDEWEQEAGQILIDKSQHLDVLLLSEVMLKDWKYWFQISDGDKDIFRYAMLALRKRWALPGRYLGAAGLSWNTLTGYCGHTMLQHDPEGRPLFVHMNLLKQIPSGISRGSTFKRTRTVDVKLLPNETVMDYGVEADMLANADETGKAIIDSPGPVRRRAALERGIKAFLHGGSVSAICADMKWTDPGLKPIDGLIEKWEDPTKIAQWNDDTRLKAFEDRYYDMGGVTTAVGF</sequence>
<name>A0AAV0AGH3_PHAPC</name>
<keyword evidence="5" id="KW-0735">Signal-anchor</keyword>
<accession>A0AAV0AGH3</accession>
<keyword evidence="13" id="KW-1185">Reference proteome</keyword>
<gene>
    <name evidence="11" type="ORF">PPACK8108_LOCUS1765</name>
    <name evidence="12" type="ORF">PPACK8108_LOCUS20386</name>
</gene>
<evidence type="ECO:0000313" key="12">
    <source>
        <dbReference type="EMBL" id="CAH7685804.1"/>
    </source>
</evidence>
<dbReference type="InterPro" id="IPR022751">
    <property type="entry name" value="Alpha_mannosyltransferase"/>
</dbReference>
<proteinExistence type="inferred from homology"/>
<dbReference type="Proteomes" id="UP001153365">
    <property type="component" value="Unassembled WGS sequence"/>
</dbReference>
<dbReference type="SUPFAM" id="SSF53448">
    <property type="entry name" value="Nucleotide-diphospho-sugar transferases"/>
    <property type="match status" value="1"/>
</dbReference>
<evidence type="ECO:0000256" key="10">
    <source>
        <dbReference type="SAM" id="Phobius"/>
    </source>
</evidence>
<evidence type="ECO:0000256" key="2">
    <source>
        <dbReference type="ARBA" id="ARBA00009105"/>
    </source>
</evidence>
<dbReference type="InterPro" id="IPR029044">
    <property type="entry name" value="Nucleotide-diphossugar_trans"/>
</dbReference>
<organism evidence="11 13">
    <name type="scientific">Phakopsora pachyrhizi</name>
    <name type="common">Asian soybean rust disease fungus</name>
    <dbReference type="NCBI Taxonomy" id="170000"/>
    <lineage>
        <taxon>Eukaryota</taxon>
        <taxon>Fungi</taxon>
        <taxon>Dikarya</taxon>
        <taxon>Basidiomycota</taxon>
        <taxon>Pucciniomycotina</taxon>
        <taxon>Pucciniomycetes</taxon>
        <taxon>Pucciniales</taxon>
        <taxon>Phakopsoraceae</taxon>
        <taxon>Phakopsora</taxon>
    </lineage>
</organism>
<evidence type="ECO:0000256" key="8">
    <source>
        <dbReference type="ARBA" id="ARBA00023136"/>
    </source>
</evidence>
<dbReference type="PANTHER" id="PTHR31646:SF1">
    <property type="entry name" value="ALPHA-1,2-MANNOSYLTRANSFERASE MNN2"/>
    <property type="match status" value="1"/>
</dbReference>
<feature type="region of interest" description="Disordered" evidence="9">
    <location>
        <begin position="1"/>
        <end position="22"/>
    </location>
</feature>
<evidence type="ECO:0000256" key="5">
    <source>
        <dbReference type="ARBA" id="ARBA00022968"/>
    </source>
</evidence>
<comment type="subcellular location">
    <subcellularLocation>
        <location evidence="1">Golgi apparatus membrane</location>
        <topology evidence="1">Single-pass type II membrane protein</topology>
    </subcellularLocation>
</comment>
<evidence type="ECO:0000256" key="3">
    <source>
        <dbReference type="ARBA" id="ARBA00022679"/>
    </source>
</evidence>
<dbReference type="Pfam" id="PF11051">
    <property type="entry name" value="Mannosyl_trans3"/>
    <property type="match status" value="2"/>
</dbReference>
<protein>
    <submittedName>
        <fullName evidence="11">Family 71 glycosyltransferase</fullName>
    </submittedName>
</protein>
<dbReference type="GO" id="GO:0000026">
    <property type="term" value="F:alpha-1,2-mannosyltransferase activity"/>
    <property type="evidence" value="ECO:0007669"/>
    <property type="project" value="TreeGrafter"/>
</dbReference>
<comment type="similarity">
    <text evidence="2">Belongs to the MNN1/MNT family.</text>
</comment>
<keyword evidence="8 10" id="KW-0472">Membrane</keyword>
<evidence type="ECO:0000256" key="1">
    <source>
        <dbReference type="ARBA" id="ARBA00004323"/>
    </source>
</evidence>
<evidence type="ECO:0000256" key="4">
    <source>
        <dbReference type="ARBA" id="ARBA00022692"/>
    </source>
</evidence>
<dbReference type="EMBL" id="CALTRL010005746">
    <property type="protein sequence ID" value="CAH7685804.1"/>
    <property type="molecule type" value="Genomic_DNA"/>
</dbReference>
<keyword evidence="6 10" id="KW-1133">Transmembrane helix</keyword>
<evidence type="ECO:0000313" key="13">
    <source>
        <dbReference type="Proteomes" id="UP001153365"/>
    </source>
</evidence>
<keyword evidence="3" id="KW-0808">Transferase</keyword>
<feature type="compositionally biased region" description="Polar residues" evidence="9">
    <location>
        <begin position="1"/>
        <end position="15"/>
    </location>
</feature>
<dbReference type="EMBL" id="CALTRL010000282">
    <property type="protein sequence ID" value="CAH7667376.1"/>
    <property type="molecule type" value="Genomic_DNA"/>
</dbReference>
<feature type="transmembrane region" description="Helical" evidence="10">
    <location>
        <begin position="42"/>
        <end position="59"/>
    </location>
</feature>
<dbReference type="GO" id="GO:0000139">
    <property type="term" value="C:Golgi membrane"/>
    <property type="evidence" value="ECO:0007669"/>
    <property type="project" value="UniProtKB-SubCell"/>
</dbReference>
<dbReference type="GO" id="GO:0046354">
    <property type="term" value="P:mannan biosynthetic process"/>
    <property type="evidence" value="ECO:0007669"/>
    <property type="project" value="TreeGrafter"/>
</dbReference>
<dbReference type="AlphaFoldDB" id="A0AAV0AGH3"/>
<comment type="caution">
    <text evidence="11">The sequence shown here is derived from an EMBL/GenBank/DDBJ whole genome shotgun (WGS) entry which is preliminary data.</text>
</comment>
<dbReference type="PANTHER" id="PTHR31646">
    <property type="entry name" value="ALPHA-1,2-MANNOSYLTRANSFERASE MNN2"/>
    <property type="match status" value="1"/>
</dbReference>
<keyword evidence="7" id="KW-0333">Golgi apparatus</keyword>
<keyword evidence="4 10" id="KW-0812">Transmembrane</keyword>
<evidence type="ECO:0000256" key="9">
    <source>
        <dbReference type="SAM" id="MobiDB-lite"/>
    </source>
</evidence>
<reference evidence="11" key="1">
    <citation type="submission" date="2022-06" db="EMBL/GenBank/DDBJ databases">
        <authorList>
            <consortium name="SYNGENTA / RWTH Aachen University"/>
        </authorList>
    </citation>
    <scope>NUCLEOTIDE SEQUENCE</scope>
</reference>
<evidence type="ECO:0000256" key="6">
    <source>
        <dbReference type="ARBA" id="ARBA00022989"/>
    </source>
</evidence>